<keyword evidence="1" id="KW-1185">Reference proteome</keyword>
<dbReference type="Proteomes" id="UP000492821">
    <property type="component" value="Unassembled WGS sequence"/>
</dbReference>
<evidence type="ECO:0000313" key="1">
    <source>
        <dbReference type="Proteomes" id="UP000492821"/>
    </source>
</evidence>
<evidence type="ECO:0000313" key="2">
    <source>
        <dbReference type="WBParaSite" id="Pan_g16840.t1"/>
    </source>
</evidence>
<dbReference type="AlphaFoldDB" id="A0A7E4V5F6"/>
<proteinExistence type="predicted"/>
<organism evidence="1 2">
    <name type="scientific">Panagrellus redivivus</name>
    <name type="common">Microworm</name>
    <dbReference type="NCBI Taxonomy" id="6233"/>
    <lineage>
        <taxon>Eukaryota</taxon>
        <taxon>Metazoa</taxon>
        <taxon>Ecdysozoa</taxon>
        <taxon>Nematoda</taxon>
        <taxon>Chromadorea</taxon>
        <taxon>Rhabditida</taxon>
        <taxon>Tylenchina</taxon>
        <taxon>Panagrolaimomorpha</taxon>
        <taxon>Panagrolaimoidea</taxon>
        <taxon>Panagrolaimidae</taxon>
        <taxon>Panagrellus</taxon>
    </lineage>
</organism>
<accession>A0A7E4V5F6</accession>
<protein>
    <submittedName>
        <fullName evidence="2">FAS1 domain-containing protein</fullName>
    </submittedName>
</protein>
<reference evidence="1" key="1">
    <citation type="journal article" date="2013" name="Genetics">
        <title>The draft genome and transcriptome of Panagrellus redivivus are shaped by the harsh demands of a free-living lifestyle.</title>
        <authorList>
            <person name="Srinivasan J."/>
            <person name="Dillman A.R."/>
            <person name="Macchietto M.G."/>
            <person name="Heikkinen L."/>
            <person name="Lakso M."/>
            <person name="Fracchia K.M."/>
            <person name="Antoshechkin I."/>
            <person name="Mortazavi A."/>
            <person name="Wong G."/>
            <person name="Sternberg P.W."/>
        </authorList>
    </citation>
    <scope>NUCLEOTIDE SEQUENCE [LARGE SCALE GENOMIC DNA]</scope>
    <source>
        <strain evidence="1">MT8872</strain>
    </source>
</reference>
<reference evidence="2" key="2">
    <citation type="submission" date="2020-10" db="UniProtKB">
        <authorList>
            <consortium name="WormBaseParasite"/>
        </authorList>
    </citation>
    <scope>IDENTIFICATION</scope>
</reference>
<dbReference type="WBParaSite" id="Pan_g16840.t1">
    <property type="protein sequence ID" value="Pan_g16840.t1"/>
    <property type="gene ID" value="Pan_g16840"/>
</dbReference>
<name>A0A7E4V5F6_PANRE</name>
<sequence>MSVSYGRFKHPPSHQRWNTPMNAVKLLHALPLTSMSKQLTHLTSLYNRGGLLLAEDELLSRLTIVKPTTAASVGIVVEQDTGGPARPGELVETEVVVVIVVVVVESEATAPQQSCGCVVHRLLVSKMDVDLATRIRMVLSNPSPLPPSIQHAFDDHIWRSGSPLGYEKTTFRTVTVPKSPEITSLLKTNSTFVAFDGIIIKAASPCWLESVAF</sequence>